<organism evidence="3 4">
    <name type="scientific">Viridothelium virens</name>
    <name type="common">Speckled blister lichen</name>
    <name type="synonym">Trypethelium virens</name>
    <dbReference type="NCBI Taxonomy" id="1048519"/>
    <lineage>
        <taxon>Eukaryota</taxon>
        <taxon>Fungi</taxon>
        <taxon>Dikarya</taxon>
        <taxon>Ascomycota</taxon>
        <taxon>Pezizomycotina</taxon>
        <taxon>Dothideomycetes</taxon>
        <taxon>Dothideomycetes incertae sedis</taxon>
        <taxon>Trypetheliales</taxon>
        <taxon>Trypetheliaceae</taxon>
        <taxon>Viridothelium</taxon>
    </lineage>
</organism>
<dbReference type="EMBL" id="ML991785">
    <property type="protein sequence ID" value="KAF2236427.1"/>
    <property type="molecule type" value="Genomic_DNA"/>
</dbReference>
<dbReference type="OrthoDB" id="4991875at2759"/>
<accession>A0A6A6HEF8</accession>
<dbReference type="PANTHER" id="PTHR40640">
    <property type="entry name" value="ANCHORED GLYCOPROTEIN, PUTATIVE (AFU_ORTHOLOGUE AFUA_8G04860)-RELATED"/>
    <property type="match status" value="1"/>
</dbReference>
<dbReference type="PANTHER" id="PTHR40640:SF1">
    <property type="entry name" value="ANCHORED GLYCOPROTEIN, PUTATIVE (AFU_ORTHOLOGUE AFUA_8G04860)-RELATED"/>
    <property type="match status" value="1"/>
</dbReference>
<keyword evidence="4" id="KW-1185">Reference proteome</keyword>
<feature type="compositionally biased region" description="Low complexity" evidence="1">
    <location>
        <begin position="156"/>
        <end position="204"/>
    </location>
</feature>
<feature type="region of interest" description="Disordered" evidence="1">
    <location>
        <begin position="153"/>
        <end position="207"/>
    </location>
</feature>
<dbReference type="Proteomes" id="UP000800092">
    <property type="component" value="Unassembled WGS sequence"/>
</dbReference>
<feature type="chain" id="PRO_5025497126" description="GPI anchored protein" evidence="2">
    <location>
        <begin position="21"/>
        <end position="227"/>
    </location>
</feature>
<evidence type="ECO:0000313" key="3">
    <source>
        <dbReference type="EMBL" id="KAF2236427.1"/>
    </source>
</evidence>
<evidence type="ECO:0000313" key="4">
    <source>
        <dbReference type="Proteomes" id="UP000800092"/>
    </source>
</evidence>
<proteinExistence type="predicted"/>
<gene>
    <name evidence="3" type="ORF">EV356DRAFT_70723</name>
</gene>
<evidence type="ECO:0008006" key="5">
    <source>
        <dbReference type="Google" id="ProtNLM"/>
    </source>
</evidence>
<dbReference type="AlphaFoldDB" id="A0A6A6HEF8"/>
<name>A0A6A6HEF8_VIRVR</name>
<evidence type="ECO:0000256" key="1">
    <source>
        <dbReference type="SAM" id="MobiDB-lite"/>
    </source>
</evidence>
<keyword evidence="2" id="KW-0732">Signal</keyword>
<feature type="signal peptide" evidence="2">
    <location>
        <begin position="1"/>
        <end position="20"/>
    </location>
</feature>
<sequence>MPSLLSFGAFLLPLLPATLAQSSSRAFFFLDGFDSQPLAASVITADASTTSFQLGCPSSVSANDCGVDPPITVVHIPGADEQDIWKASISPPGESWTFSYSCSVGHGTQAVCAESNGGQEANFPGLSTTTYEGASVQDMFLPVTITEGLEKLASATGSEGSSNTMTSGGETGTMTSGSATGTVPASTGKGATSAGSATPTAKSSGSERLRMGWEACAVGFIGLWMLL</sequence>
<reference evidence="3" key="1">
    <citation type="journal article" date="2020" name="Stud. Mycol.">
        <title>101 Dothideomycetes genomes: a test case for predicting lifestyles and emergence of pathogens.</title>
        <authorList>
            <person name="Haridas S."/>
            <person name="Albert R."/>
            <person name="Binder M."/>
            <person name="Bloem J."/>
            <person name="Labutti K."/>
            <person name="Salamov A."/>
            <person name="Andreopoulos B."/>
            <person name="Baker S."/>
            <person name="Barry K."/>
            <person name="Bills G."/>
            <person name="Bluhm B."/>
            <person name="Cannon C."/>
            <person name="Castanera R."/>
            <person name="Culley D."/>
            <person name="Daum C."/>
            <person name="Ezra D."/>
            <person name="Gonzalez J."/>
            <person name="Henrissat B."/>
            <person name="Kuo A."/>
            <person name="Liang C."/>
            <person name="Lipzen A."/>
            <person name="Lutzoni F."/>
            <person name="Magnuson J."/>
            <person name="Mondo S."/>
            <person name="Nolan M."/>
            <person name="Ohm R."/>
            <person name="Pangilinan J."/>
            <person name="Park H.-J."/>
            <person name="Ramirez L."/>
            <person name="Alfaro M."/>
            <person name="Sun H."/>
            <person name="Tritt A."/>
            <person name="Yoshinaga Y."/>
            <person name="Zwiers L.-H."/>
            <person name="Turgeon B."/>
            <person name="Goodwin S."/>
            <person name="Spatafora J."/>
            <person name="Crous P."/>
            <person name="Grigoriev I."/>
        </authorList>
    </citation>
    <scope>NUCLEOTIDE SEQUENCE</scope>
    <source>
        <strain evidence="3">Tuck. ex Michener</strain>
    </source>
</reference>
<evidence type="ECO:0000256" key="2">
    <source>
        <dbReference type="SAM" id="SignalP"/>
    </source>
</evidence>
<protein>
    <recommendedName>
        <fullName evidence="5">GPI anchored protein</fullName>
    </recommendedName>
</protein>